<dbReference type="SUPFAM" id="SSF52743">
    <property type="entry name" value="Subtilisin-like"/>
    <property type="match status" value="1"/>
</dbReference>
<dbReference type="PROSITE" id="PS51892">
    <property type="entry name" value="SUBTILASE"/>
    <property type="match status" value="1"/>
</dbReference>
<feature type="chain" id="PRO_5016401695" evidence="6">
    <location>
        <begin position="26"/>
        <end position="1187"/>
    </location>
</feature>
<accession>A0A327YG52</accession>
<comment type="caution">
    <text evidence="10">The sequence shown here is derived from an EMBL/GenBank/DDBJ whole genome shotgun (WGS) entry which is preliminary data.</text>
</comment>
<evidence type="ECO:0000256" key="3">
    <source>
        <dbReference type="ARBA" id="ARBA00022801"/>
    </source>
</evidence>
<dbReference type="Proteomes" id="UP000248555">
    <property type="component" value="Unassembled WGS sequence"/>
</dbReference>
<keyword evidence="3 5" id="KW-0378">Hydrolase</keyword>
<evidence type="ECO:0000256" key="1">
    <source>
        <dbReference type="ARBA" id="ARBA00011073"/>
    </source>
</evidence>
<dbReference type="Pfam" id="PF22148">
    <property type="entry name" value="Fervidolysin_NPro-like"/>
    <property type="match status" value="1"/>
</dbReference>
<protein>
    <submittedName>
        <fullName evidence="10">Pre-peptidase</fullName>
    </submittedName>
</protein>
<sequence>MGKWKKITAAFGLSATLLMPSFAAAQESSLLQRYGEKPAYDVLERLNLSAREKSKLAFEQKKEEKAKYSEDTLIVKYNKKLSSEDHKRLGTYVIRSFPQLGYEVVKLQKGKKMEDVIKAYQKLDAVSHVAPSVKLEKYGNPDPKKTEMYHLQLLQIEKALKLAGSNEVTVAVIDGLVDVNHPELKGRVLPPYNVADPANLGYPDYHGTHVAGIIASEMNNGIGGHGVAPNAKILPIDVFGRYGGFDYILAEAILYAAENGADVINMSLGAPFEMPLVEEAIKKAVEKGVVIVAAAGNDGAIQYNYPASYDGVITVGATNDKNKKAYFTTYGPSIDVVAPGEDVYSTLNNAGKSTFYKLSGTSMASPIVAGVAALIKSKYPNLNTYEVEYILENTAVDLGEKGFDLDYGYGLVNPEAALKYDIKNLPKFKNETDEEILKAAASLEVADEPFVHTGQLTTPRQTDWVKLDVAEGEYIQTTLSGADKYDYKMVLRFYPEGETKSDKPIEVRNVRQGKTEAKLWKAPAKGTLVIGVTDENENYSVQGLSKYELTVQRFAAPSEDIGTKEEPIEITELPFDSNTLDVPLQLLSENKVTGQDGKTTIEDDKDYFKLKVEEPAKIQINLSAIPGLNTSLKLYFAEEFYTEPPADLPEYEKGQWPLPMTIADRNGVGEKEMLTLEAAPGEYILEVDGEGSSYFDLLWYLFYGLGMDNQNQEENELVKGSMLPYQLTVETKELPEDEDGYPVMEPPMEEPMEAVTEEAVEKRIESLKKQADQNAIIIIYDEWNEFQKEDVEQIKEKALAYNIGDTAEGYFQSGADQDWFTFNVNQTAIYEFTINQTDTLMPELVLYAYDEKEGTLYQVASSWMFYNPFGLEDNKEIKMQVTLEKDKQYYLQLRSSGEMSFDPYRITSKFYMDAPKDANEDNNEPIRATALNSGSKVRGNFVQQGDIDIFYYKHRAEDQIVGFSLKPLELDEKQKENLPSELTMPLDVVATVIEDTDGNMQISEEEANKLVVYDYGWENEAEAGSFKAKKNAGYFIIVDQFFGIGANISEYELMLNTSYGQDEDAKSVVKNNVPSHPLSFKQDGNNKWKAAAKLNGGVPFGDKDFYRFDAAADGTFKLTLETPKELDGVITVYDAKGNVVKTFDDYMQGDAETGYITLKKGTYYVEVKDVYARSSIDNYQLYVEKTK</sequence>
<feature type="active site" description="Charge relay system" evidence="5">
    <location>
        <position position="206"/>
    </location>
</feature>
<feature type="domain" description="Fervidolysin-like N-terminal prodomain" evidence="9">
    <location>
        <begin position="59"/>
        <end position="131"/>
    </location>
</feature>
<dbReference type="RefSeq" id="WP_111644913.1">
    <property type="nucleotide sequence ID" value="NZ_QLMH01000005.1"/>
</dbReference>
<feature type="domain" description="Peptidase S8/S53" evidence="7">
    <location>
        <begin position="166"/>
        <end position="410"/>
    </location>
</feature>
<dbReference type="PROSITE" id="PS00138">
    <property type="entry name" value="SUBTILASE_SER"/>
    <property type="match status" value="1"/>
</dbReference>
<dbReference type="InterPro" id="IPR007280">
    <property type="entry name" value="Peptidase_C_arc/bac"/>
</dbReference>
<dbReference type="InterPro" id="IPR015500">
    <property type="entry name" value="Peptidase_S8_subtilisin-rel"/>
</dbReference>
<dbReference type="Gene3D" id="3.40.50.200">
    <property type="entry name" value="Peptidase S8/S53 domain"/>
    <property type="match status" value="1"/>
</dbReference>
<keyword evidence="11" id="KW-1185">Reference proteome</keyword>
<evidence type="ECO:0000256" key="2">
    <source>
        <dbReference type="ARBA" id="ARBA00022670"/>
    </source>
</evidence>
<evidence type="ECO:0000256" key="6">
    <source>
        <dbReference type="SAM" id="SignalP"/>
    </source>
</evidence>
<dbReference type="AlphaFoldDB" id="A0A327YG52"/>
<dbReference type="EMBL" id="QLMH01000005">
    <property type="protein sequence ID" value="RAK19854.1"/>
    <property type="molecule type" value="Genomic_DNA"/>
</dbReference>
<evidence type="ECO:0000313" key="10">
    <source>
        <dbReference type="EMBL" id="RAK19854.1"/>
    </source>
</evidence>
<feature type="domain" description="Peptidase C-terminal archaeal/bacterial" evidence="8">
    <location>
        <begin position="1102"/>
        <end position="1168"/>
    </location>
</feature>
<evidence type="ECO:0000259" key="8">
    <source>
        <dbReference type="Pfam" id="PF04151"/>
    </source>
</evidence>
<dbReference type="InterPro" id="IPR050131">
    <property type="entry name" value="Peptidase_S8_subtilisin-like"/>
</dbReference>
<feature type="active site" description="Charge relay system" evidence="5">
    <location>
        <position position="362"/>
    </location>
</feature>
<dbReference type="InterPro" id="IPR023828">
    <property type="entry name" value="Peptidase_S8_Ser-AS"/>
</dbReference>
<gene>
    <name evidence="10" type="ORF">B0I26_10536</name>
</gene>
<evidence type="ECO:0000256" key="5">
    <source>
        <dbReference type="PROSITE-ProRule" id="PRU01240"/>
    </source>
</evidence>
<keyword evidence="4 5" id="KW-0720">Serine protease</keyword>
<dbReference type="Gene3D" id="2.60.120.380">
    <property type="match status" value="5"/>
</dbReference>
<dbReference type="InterPro" id="IPR000209">
    <property type="entry name" value="Peptidase_S8/S53_dom"/>
</dbReference>
<evidence type="ECO:0000313" key="11">
    <source>
        <dbReference type="Proteomes" id="UP000248555"/>
    </source>
</evidence>
<organism evidence="10 11">
    <name type="scientific">Paranoxybacillus vitaminiphilus</name>
    <dbReference type="NCBI Taxonomy" id="581036"/>
    <lineage>
        <taxon>Bacteria</taxon>
        <taxon>Bacillati</taxon>
        <taxon>Bacillota</taxon>
        <taxon>Bacilli</taxon>
        <taxon>Bacillales</taxon>
        <taxon>Anoxybacillaceae</taxon>
        <taxon>Paranoxybacillus</taxon>
    </lineage>
</organism>
<dbReference type="Pfam" id="PF00082">
    <property type="entry name" value="Peptidase_S8"/>
    <property type="match status" value="1"/>
</dbReference>
<dbReference type="OrthoDB" id="9798386at2"/>
<evidence type="ECO:0000259" key="9">
    <source>
        <dbReference type="Pfam" id="PF22148"/>
    </source>
</evidence>
<proteinExistence type="inferred from homology"/>
<dbReference type="PANTHER" id="PTHR43806">
    <property type="entry name" value="PEPTIDASE S8"/>
    <property type="match status" value="1"/>
</dbReference>
<dbReference type="GO" id="GO:0004252">
    <property type="term" value="F:serine-type endopeptidase activity"/>
    <property type="evidence" value="ECO:0007669"/>
    <property type="project" value="UniProtKB-UniRule"/>
</dbReference>
<dbReference type="InterPro" id="IPR036852">
    <property type="entry name" value="Peptidase_S8/S53_dom_sf"/>
</dbReference>
<dbReference type="PANTHER" id="PTHR43806:SF11">
    <property type="entry name" value="CEREVISIN-RELATED"/>
    <property type="match status" value="1"/>
</dbReference>
<feature type="signal peptide" evidence="6">
    <location>
        <begin position="1"/>
        <end position="25"/>
    </location>
</feature>
<dbReference type="Pfam" id="PF04151">
    <property type="entry name" value="PPC"/>
    <property type="match status" value="1"/>
</dbReference>
<dbReference type="SUPFAM" id="SSF89260">
    <property type="entry name" value="Collagen-binding domain"/>
    <property type="match status" value="1"/>
</dbReference>
<evidence type="ECO:0000259" key="7">
    <source>
        <dbReference type="Pfam" id="PF00082"/>
    </source>
</evidence>
<comment type="similarity">
    <text evidence="1 5">Belongs to the peptidase S8 family.</text>
</comment>
<evidence type="ECO:0000256" key="4">
    <source>
        <dbReference type="ARBA" id="ARBA00022825"/>
    </source>
</evidence>
<dbReference type="GO" id="GO:0006508">
    <property type="term" value="P:proteolysis"/>
    <property type="evidence" value="ECO:0007669"/>
    <property type="project" value="UniProtKB-KW"/>
</dbReference>
<feature type="active site" description="Charge relay system" evidence="5">
    <location>
        <position position="174"/>
    </location>
</feature>
<dbReference type="InterPro" id="IPR022398">
    <property type="entry name" value="Peptidase_S8_His-AS"/>
</dbReference>
<name>A0A327YG52_9BACL</name>
<dbReference type="InterPro" id="IPR054399">
    <property type="entry name" value="Fervidolysin-like_N_prodom"/>
</dbReference>
<dbReference type="PRINTS" id="PR00723">
    <property type="entry name" value="SUBTILISIN"/>
</dbReference>
<keyword evidence="2 5" id="KW-0645">Protease</keyword>
<reference evidence="10 11" key="1">
    <citation type="submission" date="2018-06" db="EMBL/GenBank/DDBJ databases">
        <title>Genomic Encyclopedia of Type Strains, Phase III (KMG-III): the genomes of soil and plant-associated and newly described type strains.</title>
        <authorList>
            <person name="Whitman W."/>
        </authorList>
    </citation>
    <scope>NUCLEOTIDE SEQUENCE [LARGE SCALE GENOMIC DNA]</scope>
    <source>
        <strain evidence="10 11">CGMCC 1.8979</strain>
    </source>
</reference>
<keyword evidence="6" id="KW-0732">Signal</keyword>
<dbReference type="PROSITE" id="PS00137">
    <property type="entry name" value="SUBTILASE_HIS"/>
    <property type="match status" value="1"/>
</dbReference>